<evidence type="ECO:0000259" key="4">
    <source>
        <dbReference type="Pfam" id="PF19838"/>
    </source>
</evidence>
<keyword evidence="1" id="KW-0998">Cell outer membrane</keyword>
<dbReference type="eggNOG" id="COG1452">
    <property type="taxonomic scope" value="Bacteria"/>
</dbReference>
<proteinExistence type="inferred from homology"/>
<accession>I4CDQ4</accession>
<feature type="domain" description="Organic solvent tolerance-like N-terminal" evidence="3">
    <location>
        <begin position="51"/>
        <end position="91"/>
    </location>
</feature>
<dbReference type="InterPro" id="IPR045659">
    <property type="entry name" value="LptD_2"/>
</dbReference>
<keyword evidence="1" id="KW-0472">Membrane</keyword>
<dbReference type="Gene3D" id="2.60.450.10">
    <property type="entry name" value="Lipopolysaccharide (LPS) transport protein A like domain"/>
    <property type="match status" value="1"/>
</dbReference>
<feature type="domain" description="LPS-assembly protein LptD central" evidence="4">
    <location>
        <begin position="192"/>
        <end position="526"/>
    </location>
</feature>
<sequence>MRSVFRCLLASWCLLIVLICASDSSAQESKSKDFDISALPKSIFPGELPIQISADRVSLTRETNTWTASGNVTVAQGNFRLRADSIVFEENTGNLTASGKVIVRMGGDVIEADKVLVRLKDATGELTDGKLLLTRHNIYLEGKVLEKTGPSSYRLQEGSFTTCDGIIPDWRIRGRDLNVTMEGYGTLKHGFFYIKDIPVFYLPWLIYPAKRQRQSGLLMPTFANSSQKGFDVRLPIFVDISPSVDATIVPRVCTRRALQLGLEFRYFPYEDFQGRFHGEYTYDWEFGSESNPRSHLFYVTWRHEQDLPSAIRLQANGSWVSDRGYFEVWGGRFDRRVRVRYLESNVVLYKQLNNFLFSAEARHFENLDMPDNAATVQNLPTIRSVLFYQKIPYTPFYLNSNLAYNFFFAPIKDREWLGSRFQMDTRLSLPLALGRYLKVEPSMTYFPKAYLADYYERGKSVSSVNTIRPDLYQVSADVFTDFQSIYNGGLGFQRIKHWVRPRVSWTYRPFARQQTYPFFDDSDRVDQVSLLVAEMRQVLTGRLSQDEYFDFMTLTLSQGYDFYSTRSADDPLGQRSLLLGDTRWTNTRAELILKPHSMVDFGAQTEYDPVFNRMRRYSLNLGLMDHRGDLVRILHQFTEGDRLQDLNRQTNVNVQVKLTSNLECFFENQYTHQFNFAYFTSIGLNYHPQCWNVVLRYSEVREQDPVTQKIKDPDQTVFLTLSLYGLGQVYRFTRDWSELIGQSSQTGAGSTQE</sequence>
<dbReference type="Pfam" id="PF03968">
    <property type="entry name" value="LptD_N"/>
    <property type="match status" value="1"/>
</dbReference>
<gene>
    <name evidence="5" type="ordered locus">Desti_5085</name>
</gene>
<dbReference type="Pfam" id="PF19838">
    <property type="entry name" value="LptD_2"/>
    <property type="match status" value="1"/>
</dbReference>
<dbReference type="InterPro" id="IPR050218">
    <property type="entry name" value="LptD"/>
</dbReference>
<name>I4CDQ4_DESTA</name>
<dbReference type="GO" id="GO:1990351">
    <property type="term" value="C:transporter complex"/>
    <property type="evidence" value="ECO:0007669"/>
    <property type="project" value="TreeGrafter"/>
</dbReference>
<keyword evidence="6" id="KW-1185">Reference proteome</keyword>
<dbReference type="AlphaFoldDB" id="I4CDQ4"/>
<evidence type="ECO:0000256" key="1">
    <source>
        <dbReference type="ARBA" id="ARBA00023237"/>
    </source>
</evidence>
<protein>
    <submittedName>
        <fullName evidence="5">Organic solvent tolerance protein OstA</fullName>
    </submittedName>
</protein>
<dbReference type="PANTHER" id="PTHR30189">
    <property type="entry name" value="LPS-ASSEMBLY PROTEIN"/>
    <property type="match status" value="1"/>
</dbReference>
<dbReference type="InterPro" id="IPR020889">
    <property type="entry name" value="LipoPS_assembly_LptD"/>
</dbReference>
<dbReference type="STRING" id="706587.Desti_5085"/>
<evidence type="ECO:0000259" key="3">
    <source>
        <dbReference type="Pfam" id="PF03968"/>
    </source>
</evidence>
<dbReference type="HAMAP" id="MF_01411">
    <property type="entry name" value="LPS_assembly_LptD"/>
    <property type="match status" value="1"/>
</dbReference>
<evidence type="ECO:0000313" key="6">
    <source>
        <dbReference type="Proteomes" id="UP000006055"/>
    </source>
</evidence>
<dbReference type="Proteomes" id="UP000006055">
    <property type="component" value="Chromosome"/>
</dbReference>
<dbReference type="HOGENOM" id="CLU_009039_0_0_7"/>
<dbReference type="InterPro" id="IPR005653">
    <property type="entry name" value="OstA-like_N"/>
</dbReference>
<organism evidence="5 6">
    <name type="scientific">Desulfomonile tiedjei (strain ATCC 49306 / DSM 6799 / DCB-1)</name>
    <dbReference type="NCBI Taxonomy" id="706587"/>
    <lineage>
        <taxon>Bacteria</taxon>
        <taxon>Pseudomonadati</taxon>
        <taxon>Thermodesulfobacteriota</taxon>
        <taxon>Desulfomonilia</taxon>
        <taxon>Desulfomonilales</taxon>
        <taxon>Desulfomonilaceae</taxon>
        <taxon>Desulfomonile</taxon>
    </lineage>
</organism>
<dbReference type="GO" id="GO:0015920">
    <property type="term" value="P:lipopolysaccharide transport"/>
    <property type="evidence" value="ECO:0007669"/>
    <property type="project" value="InterPro"/>
</dbReference>
<dbReference type="KEGG" id="dti:Desti_5085"/>
<dbReference type="PANTHER" id="PTHR30189:SF1">
    <property type="entry name" value="LPS-ASSEMBLY PROTEIN LPTD"/>
    <property type="match status" value="1"/>
</dbReference>
<feature type="chain" id="PRO_5039950067" evidence="2">
    <location>
        <begin position="27"/>
        <end position="753"/>
    </location>
</feature>
<evidence type="ECO:0000313" key="5">
    <source>
        <dbReference type="EMBL" id="AFM27695.1"/>
    </source>
</evidence>
<keyword evidence="2" id="KW-0732">Signal</keyword>
<feature type="signal peptide" evidence="2">
    <location>
        <begin position="1"/>
        <end position="26"/>
    </location>
</feature>
<dbReference type="GO" id="GO:0009279">
    <property type="term" value="C:cell outer membrane"/>
    <property type="evidence" value="ECO:0007669"/>
    <property type="project" value="InterPro"/>
</dbReference>
<evidence type="ECO:0000256" key="2">
    <source>
        <dbReference type="SAM" id="SignalP"/>
    </source>
</evidence>
<dbReference type="EMBL" id="CP003360">
    <property type="protein sequence ID" value="AFM27695.1"/>
    <property type="molecule type" value="Genomic_DNA"/>
</dbReference>
<reference evidence="6" key="1">
    <citation type="submission" date="2012-06" db="EMBL/GenBank/DDBJ databases">
        <title>Complete sequence of chromosome of Desulfomonile tiedjei DSM 6799.</title>
        <authorList>
            <person name="Lucas S."/>
            <person name="Copeland A."/>
            <person name="Lapidus A."/>
            <person name="Glavina del Rio T."/>
            <person name="Dalin E."/>
            <person name="Tice H."/>
            <person name="Bruce D."/>
            <person name="Goodwin L."/>
            <person name="Pitluck S."/>
            <person name="Peters L."/>
            <person name="Ovchinnikova G."/>
            <person name="Zeytun A."/>
            <person name="Lu M."/>
            <person name="Kyrpides N."/>
            <person name="Mavromatis K."/>
            <person name="Ivanova N."/>
            <person name="Brettin T."/>
            <person name="Detter J.C."/>
            <person name="Han C."/>
            <person name="Larimer F."/>
            <person name="Land M."/>
            <person name="Hauser L."/>
            <person name="Markowitz V."/>
            <person name="Cheng J.-F."/>
            <person name="Hugenholtz P."/>
            <person name="Woyke T."/>
            <person name="Wu D."/>
            <person name="Spring S."/>
            <person name="Schroeder M."/>
            <person name="Brambilla E."/>
            <person name="Klenk H.-P."/>
            <person name="Eisen J.A."/>
        </authorList>
    </citation>
    <scope>NUCLEOTIDE SEQUENCE [LARGE SCALE GENOMIC DNA]</scope>
    <source>
        <strain evidence="6">ATCC 49306 / DSM 6799 / DCB-1</strain>
    </source>
</reference>
<dbReference type="GO" id="GO:0043165">
    <property type="term" value="P:Gram-negative-bacterium-type cell outer membrane assembly"/>
    <property type="evidence" value="ECO:0007669"/>
    <property type="project" value="InterPro"/>
</dbReference>